<dbReference type="OrthoDB" id="3266451at2759"/>
<protein>
    <recommendedName>
        <fullName evidence="3">F-box-like domain protein</fullName>
    </recommendedName>
</protein>
<dbReference type="EMBL" id="JATN01000322">
    <property type="protein sequence ID" value="EUC56925.1"/>
    <property type="molecule type" value="Genomic_DNA"/>
</dbReference>
<reference evidence="2" key="1">
    <citation type="journal article" date="2014" name="Genome Announc.">
        <title>Draft genome sequence of the plant-pathogenic soil fungus Rhizoctonia solani anastomosis group 3 strain Rhs1AP.</title>
        <authorList>
            <person name="Cubeta M.A."/>
            <person name="Thomas E."/>
            <person name="Dean R.A."/>
            <person name="Jabaji S."/>
            <person name="Neate S.M."/>
            <person name="Tavantzis S."/>
            <person name="Toda T."/>
            <person name="Vilgalys R."/>
            <person name="Bharathan N."/>
            <person name="Fedorova-Abrams N."/>
            <person name="Pakala S.B."/>
            <person name="Pakala S.M."/>
            <person name="Zafar N."/>
            <person name="Joardar V."/>
            <person name="Losada L."/>
            <person name="Nierman W.C."/>
        </authorList>
    </citation>
    <scope>NUCLEOTIDE SEQUENCE [LARGE SCALE GENOMIC DNA]</scope>
    <source>
        <strain evidence="2">AG-3</strain>
    </source>
</reference>
<name>X8J4J9_9AGAM</name>
<feature type="non-terminal residue" evidence="1">
    <location>
        <position position="396"/>
    </location>
</feature>
<comment type="caution">
    <text evidence="1">The sequence shown here is derived from an EMBL/GenBank/DDBJ whole genome shotgun (WGS) entry which is preliminary data.</text>
</comment>
<proteinExistence type="predicted"/>
<evidence type="ECO:0000313" key="1">
    <source>
        <dbReference type="EMBL" id="EUC56925.1"/>
    </source>
</evidence>
<accession>X8J4J9</accession>
<organism evidence="1 2">
    <name type="scientific">Rhizoctonia solani AG-3 Rhs1AP</name>
    <dbReference type="NCBI Taxonomy" id="1086054"/>
    <lineage>
        <taxon>Eukaryota</taxon>
        <taxon>Fungi</taxon>
        <taxon>Dikarya</taxon>
        <taxon>Basidiomycota</taxon>
        <taxon>Agaricomycotina</taxon>
        <taxon>Agaricomycetes</taxon>
        <taxon>Cantharellales</taxon>
        <taxon>Ceratobasidiaceae</taxon>
        <taxon>Rhizoctonia</taxon>
    </lineage>
</organism>
<sequence length="396" mass="45209">MLNKVIAQFTQEDIEHHRYGIGYEYDKLWGGKFPATTDQHLDEHEHEQLSVVAPRLRSLNLRIYQTLRTDAYRSVLSASLLLCDPGTFTTLVATREPDILASTYIFFDMPDFGIPEHGVGFYQQIFTLANEAVLLSIKVMRLHACYPFWTSKAYYGLVELRLTPRTADVPISEAHLCDILQASPGLRILEFALKIVDFLPEGTTIPVRLDCLEVLNIRMMNYRLVPNLLRMIDPGPRPLQFSLSSAPSEDDPRMLFNVPRFFSHANITMLYANDFNKDEVVGILGLCPHLQALAWDGYCPPDSPESYALISHAGIRSLFMIRCEVEIDIFSRWINLPALEKLVFYCCSFYRNNESDIRLGESQIQMELAGISPTINILGYNMPNPTENWELFDPDS</sequence>
<dbReference type="Proteomes" id="UP000030108">
    <property type="component" value="Unassembled WGS sequence"/>
</dbReference>
<evidence type="ECO:0000313" key="2">
    <source>
        <dbReference type="Proteomes" id="UP000030108"/>
    </source>
</evidence>
<gene>
    <name evidence="1" type="ORF">RSOL_205250</name>
</gene>
<dbReference type="AlphaFoldDB" id="X8J4J9"/>
<evidence type="ECO:0008006" key="3">
    <source>
        <dbReference type="Google" id="ProtNLM"/>
    </source>
</evidence>